<evidence type="ECO:0000313" key="4">
    <source>
        <dbReference type="Proteomes" id="UP000176087"/>
    </source>
</evidence>
<dbReference type="PROSITE" id="PS50995">
    <property type="entry name" value="HTH_MARR_2"/>
    <property type="match status" value="1"/>
</dbReference>
<proteinExistence type="predicted"/>
<feature type="domain" description="HTH marR-type" evidence="2">
    <location>
        <begin position="24"/>
        <end position="156"/>
    </location>
</feature>
<dbReference type="InterPro" id="IPR036388">
    <property type="entry name" value="WH-like_DNA-bd_sf"/>
</dbReference>
<feature type="region of interest" description="Disordered" evidence="1">
    <location>
        <begin position="1"/>
        <end position="25"/>
    </location>
</feature>
<dbReference type="InterPro" id="IPR036390">
    <property type="entry name" value="WH_DNA-bd_sf"/>
</dbReference>
<dbReference type="OrthoDB" id="3830756at2"/>
<evidence type="ECO:0000259" key="2">
    <source>
        <dbReference type="PROSITE" id="PS50995"/>
    </source>
</evidence>
<dbReference type="GO" id="GO:0003700">
    <property type="term" value="F:DNA-binding transcription factor activity"/>
    <property type="evidence" value="ECO:0007669"/>
    <property type="project" value="InterPro"/>
</dbReference>
<reference evidence="3 4" key="1">
    <citation type="journal article" date="2016" name="Front. Microbiol.">
        <title>Comparative Genomics Analysis of Streptomyces Species Reveals Their Adaptation to the Marine Environment and Their Diversity at the Genomic Level.</title>
        <authorList>
            <person name="Tian X."/>
            <person name="Zhang Z."/>
            <person name="Yang T."/>
            <person name="Chen M."/>
            <person name="Li J."/>
            <person name="Chen F."/>
            <person name="Yang J."/>
            <person name="Li W."/>
            <person name="Zhang B."/>
            <person name="Zhang Z."/>
            <person name="Wu J."/>
            <person name="Zhang C."/>
            <person name="Long L."/>
            <person name="Xiao J."/>
        </authorList>
    </citation>
    <scope>NUCLEOTIDE SEQUENCE [LARGE SCALE GENOMIC DNA]</scope>
    <source>
        <strain evidence="3 4">SCSIO 10390</strain>
    </source>
</reference>
<dbReference type="STRING" id="933944.AN215_27655"/>
<dbReference type="RefSeq" id="WP_070010492.1">
    <property type="nucleotide sequence ID" value="NZ_LJGS01000039.1"/>
</dbReference>
<dbReference type="InterPro" id="IPR039422">
    <property type="entry name" value="MarR/SlyA-like"/>
</dbReference>
<dbReference type="AlphaFoldDB" id="A0A1E7JJ12"/>
<dbReference type="PANTHER" id="PTHR33164:SF103">
    <property type="entry name" value="REGULATORY PROTEIN MARR"/>
    <property type="match status" value="1"/>
</dbReference>
<dbReference type="Proteomes" id="UP000176087">
    <property type="component" value="Unassembled WGS sequence"/>
</dbReference>
<gene>
    <name evidence="3" type="ORF">AN215_27655</name>
</gene>
<evidence type="ECO:0000256" key="1">
    <source>
        <dbReference type="SAM" id="MobiDB-lite"/>
    </source>
</evidence>
<dbReference type="InterPro" id="IPR000835">
    <property type="entry name" value="HTH_MarR-typ"/>
</dbReference>
<evidence type="ECO:0000313" key="3">
    <source>
        <dbReference type="EMBL" id="OEU86443.1"/>
    </source>
</evidence>
<dbReference type="PANTHER" id="PTHR33164">
    <property type="entry name" value="TRANSCRIPTIONAL REGULATOR, MARR FAMILY"/>
    <property type="match status" value="1"/>
</dbReference>
<accession>A0A1E7JJ12</accession>
<name>A0A1E7JJ12_9ACTN</name>
<dbReference type="PATRIC" id="fig|933944.5.peg.3749"/>
<comment type="caution">
    <text evidence="3">The sequence shown here is derived from an EMBL/GenBank/DDBJ whole genome shotgun (WGS) entry which is preliminary data.</text>
</comment>
<sequence length="177" mass="19556">MGDSRPRPVQPPQRGPSGRGSREAAEVTAEVIELLEVLWEKGRDAASTSPVSASQLRVLYCLDREDGMNLRTLGESLGSAPSSVSRLCDRLQALGFLERRPSSVSRRELELHLTRQGKDYLRGLRLRREESLTATIAAMPPKARTALLEGLTGFRDVAEELIPQRRLTVQKQTGKPA</sequence>
<dbReference type="SUPFAM" id="SSF46785">
    <property type="entry name" value="Winged helix' DNA-binding domain"/>
    <property type="match status" value="1"/>
</dbReference>
<dbReference type="EMBL" id="LJGT01000041">
    <property type="protein sequence ID" value="OEU86443.1"/>
    <property type="molecule type" value="Genomic_DNA"/>
</dbReference>
<keyword evidence="4" id="KW-1185">Reference proteome</keyword>
<dbReference type="SMART" id="SM00347">
    <property type="entry name" value="HTH_MARR"/>
    <property type="match status" value="1"/>
</dbReference>
<dbReference type="Pfam" id="PF01047">
    <property type="entry name" value="MarR"/>
    <property type="match status" value="1"/>
</dbReference>
<protein>
    <submittedName>
        <fullName evidence="3">MarR family transcriptional regulator</fullName>
    </submittedName>
</protein>
<organism evidence="3 4">
    <name type="scientific">Streptomyces abyssalis</name>
    <dbReference type="NCBI Taxonomy" id="933944"/>
    <lineage>
        <taxon>Bacteria</taxon>
        <taxon>Bacillati</taxon>
        <taxon>Actinomycetota</taxon>
        <taxon>Actinomycetes</taxon>
        <taxon>Kitasatosporales</taxon>
        <taxon>Streptomycetaceae</taxon>
        <taxon>Streptomyces</taxon>
    </lineage>
</organism>
<dbReference type="GO" id="GO:0006950">
    <property type="term" value="P:response to stress"/>
    <property type="evidence" value="ECO:0007669"/>
    <property type="project" value="TreeGrafter"/>
</dbReference>
<dbReference type="Gene3D" id="1.10.10.10">
    <property type="entry name" value="Winged helix-like DNA-binding domain superfamily/Winged helix DNA-binding domain"/>
    <property type="match status" value="1"/>
</dbReference>